<feature type="domain" description="HTH luxR-type" evidence="2">
    <location>
        <begin position="97"/>
        <end position="162"/>
    </location>
</feature>
<gene>
    <name evidence="3" type="ORF">Z042_24930</name>
</gene>
<dbReference type="PRINTS" id="PR00038">
    <property type="entry name" value="HTHLUXR"/>
</dbReference>
<evidence type="ECO:0000256" key="1">
    <source>
        <dbReference type="ARBA" id="ARBA00023125"/>
    </source>
</evidence>
<dbReference type="GO" id="GO:0006355">
    <property type="term" value="P:regulation of DNA-templated transcription"/>
    <property type="evidence" value="ECO:0007669"/>
    <property type="project" value="InterPro"/>
</dbReference>
<dbReference type="Pfam" id="PF00196">
    <property type="entry name" value="GerE"/>
    <property type="match status" value="1"/>
</dbReference>
<reference evidence="3 4" key="1">
    <citation type="submission" date="2014-01" db="EMBL/GenBank/DDBJ databases">
        <title>Isolation of Serratia multitudinisentens RB-25 from Ex-Landfill site.</title>
        <authorList>
            <person name="Robson E.H.J."/>
        </authorList>
    </citation>
    <scope>NUCLEOTIDE SEQUENCE [LARGE SCALE GENOMIC DNA]</scope>
    <source>
        <strain evidence="3 4">RB-25</strain>
    </source>
</reference>
<dbReference type="RefSeq" id="WP_024910684.1">
    <property type="nucleotide sequence ID" value="NZ_CP007044.2"/>
</dbReference>
<dbReference type="STRING" id="1441930.Z042_24930"/>
<dbReference type="GO" id="GO:0003677">
    <property type="term" value="F:DNA binding"/>
    <property type="evidence" value="ECO:0007669"/>
    <property type="project" value="UniProtKB-KW"/>
</dbReference>
<dbReference type="eggNOG" id="COG2197">
    <property type="taxonomic scope" value="Bacteria"/>
</dbReference>
<dbReference type="PATRIC" id="fig|1441930.4.peg.4937"/>
<name>W0LKI6_9GAMM</name>
<accession>W0LKI6</accession>
<dbReference type="InterPro" id="IPR016032">
    <property type="entry name" value="Sig_transdc_resp-reg_C-effctor"/>
</dbReference>
<dbReference type="KEGG" id="sfo:Z042_24930"/>
<sequence length="165" mass="19359">MELSNSIISDDYFFIFGLSALLSQKLADDRYFIIDMKTADYTKVKKCACQAEKVFVLISNDLDYYALRHFENVTMIHRQSQLKDIFSCVIFNEPDFSYHVKNNISTRENEVLSYMQEGLDTQEIVKRLRISPKTFYSHRASLINKLNIGNRISLYKNIARFKTIN</sequence>
<dbReference type="AlphaFoldDB" id="W0LKI6"/>
<dbReference type="CDD" id="cd06170">
    <property type="entry name" value="LuxR_C_like"/>
    <property type="match status" value="1"/>
</dbReference>
<dbReference type="Proteomes" id="UP000019030">
    <property type="component" value="Chromosome"/>
</dbReference>
<dbReference type="EMBL" id="CP007044">
    <property type="protein sequence ID" value="AHG22490.1"/>
    <property type="molecule type" value="Genomic_DNA"/>
</dbReference>
<dbReference type="HOGENOM" id="CLU_133711_0_0_6"/>
<dbReference type="Gene3D" id="1.10.10.10">
    <property type="entry name" value="Winged helix-like DNA-binding domain superfamily/Winged helix DNA-binding domain"/>
    <property type="match status" value="1"/>
</dbReference>
<dbReference type="InterPro" id="IPR000792">
    <property type="entry name" value="Tscrpt_reg_LuxR_C"/>
</dbReference>
<dbReference type="OrthoDB" id="6623657at2"/>
<dbReference type="SUPFAM" id="SSF46894">
    <property type="entry name" value="C-terminal effector domain of the bipartite response regulators"/>
    <property type="match status" value="1"/>
</dbReference>
<keyword evidence="1" id="KW-0238">DNA-binding</keyword>
<dbReference type="InterPro" id="IPR036388">
    <property type="entry name" value="WH-like_DNA-bd_sf"/>
</dbReference>
<dbReference type="PROSITE" id="PS50043">
    <property type="entry name" value="HTH_LUXR_2"/>
    <property type="match status" value="1"/>
</dbReference>
<organism evidence="3 4">
    <name type="scientific">Chania multitudinisentens RB-25</name>
    <dbReference type="NCBI Taxonomy" id="1441930"/>
    <lineage>
        <taxon>Bacteria</taxon>
        <taxon>Pseudomonadati</taxon>
        <taxon>Pseudomonadota</taxon>
        <taxon>Gammaproteobacteria</taxon>
        <taxon>Enterobacterales</taxon>
        <taxon>Yersiniaceae</taxon>
        <taxon>Chania</taxon>
    </lineage>
</organism>
<protein>
    <recommendedName>
        <fullName evidence="2">HTH luxR-type domain-containing protein</fullName>
    </recommendedName>
</protein>
<evidence type="ECO:0000313" key="3">
    <source>
        <dbReference type="EMBL" id="AHG22490.1"/>
    </source>
</evidence>
<reference evidence="3 4" key="2">
    <citation type="submission" date="2015-03" db="EMBL/GenBank/DDBJ databases">
        <authorList>
            <person name="Chan K.-G."/>
        </authorList>
    </citation>
    <scope>NUCLEOTIDE SEQUENCE [LARGE SCALE GENOMIC DNA]</scope>
    <source>
        <strain evidence="3 4">RB-25</strain>
    </source>
</reference>
<evidence type="ECO:0000313" key="4">
    <source>
        <dbReference type="Proteomes" id="UP000019030"/>
    </source>
</evidence>
<proteinExistence type="predicted"/>
<evidence type="ECO:0000259" key="2">
    <source>
        <dbReference type="PROSITE" id="PS50043"/>
    </source>
</evidence>
<dbReference type="SMART" id="SM00421">
    <property type="entry name" value="HTH_LUXR"/>
    <property type="match status" value="1"/>
</dbReference>
<keyword evidence="4" id="KW-1185">Reference proteome</keyword>